<dbReference type="GO" id="GO:0005829">
    <property type="term" value="C:cytosol"/>
    <property type="evidence" value="ECO:0007669"/>
    <property type="project" value="TreeGrafter"/>
</dbReference>
<name>A0A9D2HL51_9BACT</name>
<dbReference type="EC" id="3.1.3.18" evidence="4"/>
<dbReference type="NCBIfam" id="TIGR01549">
    <property type="entry name" value="HAD-SF-IA-v1"/>
    <property type="match status" value="1"/>
</dbReference>
<comment type="pathway">
    <text evidence="2">Organic acid metabolism; glycolate biosynthesis; glycolate from 2-phosphoglycolate: step 1/1.</text>
</comment>
<dbReference type="EMBL" id="DWZD01000010">
    <property type="protein sequence ID" value="HJA78182.1"/>
    <property type="molecule type" value="Genomic_DNA"/>
</dbReference>
<dbReference type="GO" id="GO:0008967">
    <property type="term" value="F:phosphoglycolate phosphatase activity"/>
    <property type="evidence" value="ECO:0007669"/>
    <property type="project" value="UniProtKB-EC"/>
</dbReference>
<protein>
    <recommendedName>
        <fullName evidence="4">phosphoglycolate phosphatase</fullName>
        <ecNumber evidence="4">3.1.3.18</ecNumber>
    </recommendedName>
</protein>
<evidence type="ECO:0000313" key="5">
    <source>
        <dbReference type="EMBL" id="HJA78182.1"/>
    </source>
</evidence>
<reference evidence="5" key="2">
    <citation type="submission" date="2021-04" db="EMBL/GenBank/DDBJ databases">
        <authorList>
            <person name="Gilroy R."/>
        </authorList>
    </citation>
    <scope>NUCLEOTIDE SEQUENCE</scope>
    <source>
        <strain evidence="5">5032</strain>
    </source>
</reference>
<dbReference type="Proteomes" id="UP000823821">
    <property type="component" value="Unassembled WGS sequence"/>
</dbReference>
<dbReference type="InterPro" id="IPR006439">
    <property type="entry name" value="HAD-SF_hydro_IA"/>
</dbReference>
<dbReference type="InterPro" id="IPR036412">
    <property type="entry name" value="HAD-like_sf"/>
</dbReference>
<proteinExistence type="inferred from homology"/>
<dbReference type="GO" id="GO:0006281">
    <property type="term" value="P:DNA repair"/>
    <property type="evidence" value="ECO:0007669"/>
    <property type="project" value="TreeGrafter"/>
</dbReference>
<accession>A0A9D2HL51</accession>
<comment type="similarity">
    <text evidence="3">Belongs to the HAD-like hydrolase superfamily. CbbY/CbbZ/Gph/YieH family.</text>
</comment>
<dbReference type="SUPFAM" id="SSF56784">
    <property type="entry name" value="HAD-like"/>
    <property type="match status" value="1"/>
</dbReference>
<dbReference type="SFLD" id="SFLDG01129">
    <property type="entry name" value="C1.5:_HAD__Beta-PGM__Phosphata"/>
    <property type="match status" value="1"/>
</dbReference>
<dbReference type="InterPro" id="IPR023214">
    <property type="entry name" value="HAD_sf"/>
</dbReference>
<dbReference type="Gene3D" id="1.10.150.240">
    <property type="entry name" value="Putative phosphatase, domain 2"/>
    <property type="match status" value="1"/>
</dbReference>
<dbReference type="SFLD" id="SFLDS00003">
    <property type="entry name" value="Haloacid_Dehalogenase"/>
    <property type="match status" value="1"/>
</dbReference>
<evidence type="ECO:0000256" key="1">
    <source>
        <dbReference type="ARBA" id="ARBA00000830"/>
    </source>
</evidence>
<evidence type="ECO:0000256" key="2">
    <source>
        <dbReference type="ARBA" id="ARBA00004818"/>
    </source>
</evidence>
<dbReference type="Gene3D" id="3.40.50.1000">
    <property type="entry name" value="HAD superfamily/HAD-like"/>
    <property type="match status" value="1"/>
</dbReference>
<keyword evidence="5" id="KW-0378">Hydrolase</keyword>
<reference evidence="5" key="1">
    <citation type="journal article" date="2021" name="PeerJ">
        <title>Extensive microbial diversity within the chicken gut microbiome revealed by metagenomics and culture.</title>
        <authorList>
            <person name="Gilroy R."/>
            <person name="Ravi A."/>
            <person name="Getino M."/>
            <person name="Pursley I."/>
            <person name="Horton D.L."/>
            <person name="Alikhan N.F."/>
            <person name="Baker D."/>
            <person name="Gharbi K."/>
            <person name="Hall N."/>
            <person name="Watson M."/>
            <person name="Adriaenssens E.M."/>
            <person name="Foster-Nyarko E."/>
            <person name="Jarju S."/>
            <person name="Secka A."/>
            <person name="Antonio M."/>
            <person name="Oren A."/>
            <person name="Chaudhuri R.R."/>
            <person name="La Ragione R."/>
            <person name="Hildebrand F."/>
            <person name="Pallen M.J."/>
        </authorList>
    </citation>
    <scope>NUCLEOTIDE SEQUENCE</scope>
    <source>
        <strain evidence="5">5032</strain>
    </source>
</reference>
<comment type="catalytic activity">
    <reaction evidence="1">
        <text>2-phosphoglycolate + H2O = glycolate + phosphate</text>
        <dbReference type="Rhea" id="RHEA:14369"/>
        <dbReference type="ChEBI" id="CHEBI:15377"/>
        <dbReference type="ChEBI" id="CHEBI:29805"/>
        <dbReference type="ChEBI" id="CHEBI:43474"/>
        <dbReference type="ChEBI" id="CHEBI:58033"/>
        <dbReference type="EC" id="3.1.3.18"/>
    </reaction>
</comment>
<dbReference type="InterPro" id="IPR050155">
    <property type="entry name" value="HAD-like_hydrolase_sf"/>
</dbReference>
<comment type="caution">
    <text evidence="5">The sequence shown here is derived from an EMBL/GenBank/DDBJ whole genome shotgun (WGS) entry which is preliminary data.</text>
</comment>
<dbReference type="AlphaFoldDB" id="A0A9D2HL51"/>
<dbReference type="PRINTS" id="PR00413">
    <property type="entry name" value="HADHALOGNASE"/>
</dbReference>
<dbReference type="Pfam" id="PF13419">
    <property type="entry name" value="HAD_2"/>
    <property type="match status" value="1"/>
</dbReference>
<organism evidence="5 6">
    <name type="scientific">Candidatus Desulfovibrio intestinavium</name>
    <dbReference type="NCBI Taxonomy" id="2838534"/>
    <lineage>
        <taxon>Bacteria</taxon>
        <taxon>Pseudomonadati</taxon>
        <taxon>Thermodesulfobacteriota</taxon>
        <taxon>Desulfovibrionia</taxon>
        <taxon>Desulfovibrionales</taxon>
        <taxon>Desulfovibrionaceae</taxon>
        <taxon>Desulfovibrio</taxon>
    </lineage>
</organism>
<evidence type="ECO:0000256" key="4">
    <source>
        <dbReference type="ARBA" id="ARBA00013078"/>
    </source>
</evidence>
<dbReference type="InterPro" id="IPR023198">
    <property type="entry name" value="PGP-like_dom2"/>
</dbReference>
<dbReference type="PANTHER" id="PTHR43434">
    <property type="entry name" value="PHOSPHOGLYCOLATE PHOSPHATASE"/>
    <property type="match status" value="1"/>
</dbReference>
<evidence type="ECO:0000313" key="6">
    <source>
        <dbReference type="Proteomes" id="UP000823821"/>
    </source>
</evidence>
<dbReference type="InterPro" id="IPR041492">
    <property type="entry name" value="HAD_2"/>
</dbReference>
<sequence>MRAFLFDLDGTLLDTLADIGNACNAMLAAHGYPTHPVEDYRRMIGNGFGMLVRRALPDEALTALRAALPDEAAVEALVRETRAIYADHLNDATRPYEGMPQALRELARRGMRLAVFSNKPDEYTRILVEAHFPGVFSVIRGARPDTPLKPDPAGALSVIAATDTTAGQCFYVGDSDVDMLTARNAGMVGVGVGWGFRGLDEVRAAGAERLVRHPLELPGLLADENPS</sequence>
<gene>
    <name evidence="5" type="ORF">H9784_01225</name>
</gene>
<evidence type="ECO:0000256" key="3">
    <source>
        <dbReference type="ARBA" id="ARBA00006171"/>
    </source>
</evidence>
<dbReference type="PANTHER" id="PTHR43434:SF1">
    <property type="entry name" value="PHOSPHOGLYCOLATE PHOSPHATASE"/>
    <property type="match status" value="1"/>
</dbReference>